<reference evidence="5 6" key="1">
    <citation type="submission" date="2019-09" db="EMBL/GenBank/DDBJ databases">
        <title>YIM 48816 draft genome.</title>
        <authorList>
            <person name="Jiang L."/>
        </authorList>
    </citation>
    <scope>NUCLEOTIDE SEQUENCE [LARGE SCALE GENOMIC DNA]</scope>
    <source>
        <strain evidence="5 6">YIM 48816</strain>
    </source>
</reference>
<dbReference type="SMART" id="SM00342">
    <property type="entry name" value="HTH_ARAC"/>
    <property type="match status" value="1"/>
</dbReference>
<dbReference type="GO" id="GO:0043565">
    <property type="term" value="F:sequence-specific DNA binding"/>
    <property type="evidence" value="ECO:0007669"/>
    <property type="project" value="InterPro"/>
</dbReference>
<sequence length="333" mass="37162">MQFKVVDPRLSQIEDEKTRLNVWRGVIAPFFDTRVDPATPFPSDIGLRCYHLDRMLLGAIKASAQSVERSRTQIAAQTIDHVLLHLSLSGETSLQTRGGDVPIRARSFVVFDLSQEARFASRGLTGINLCLPRRAFDARVGEIANLHAAALPARENPLLKLLAAHLRTMRHCLENADALRLDHVVSATLALCNAAFTAPTDSAHDRETVLAVAIRQFIEENLGSESLDIEMLTARFGLSRTPLYELFAPEGGVARYIRGRRLARAMRVLSGLERGPRPRISTLAYACGFDSEKTFSRAFRRQYGVNPRDVDATFRPEVHHEQGALLLSWIRDL</sequence>
<keyword evidence="2" id="KW-0238">DNA-binding</keyword>
<dbReference type="AlphaFoldDB" id="A0A6L3T626"/>
<dbReference type="InterPro" id="IPR035418">
    <property type="entry name" value="AraC-bd_2"/>
</dbReference>
<evidence type="ECO:0000256" key="2">
    <source>
        <dbReference type="ARBA" id="ARBA00023125"/>
    </source>
</evidence>
<dbReference type="Gene3D" id="1.10.10.60">
    <property type="entry name" value="Homeodomain-like"/>
    <property type="match status" value="1"/>
</dbReference>
<dbReference type="Pfam" id="PF12833">
    <property type="entry name" value="HTH_18"/>
    <property type="match status" value="1"/>
</dbReference>
<dbReference type="InterPro" id="IPR009057">
    <property type="entry name" value="Homeodomain-like_sf"/>
</dbReference>
<name>A0A6L3T626_9HYPH</name>
<organism evidence="5 6">
    <name type="scientific">Methylobacterium soli</name>
    <dbReference type="NCBI Taxonomy" id="553447"/>
    <lineage>
        <taxon>Bacteria</taxon>
        <taxon>Pseudomonadati</taxon>
        <taxon>Pseudomonadota</taxon>
        <taxon>Alphaproteobacteria</taxon>
        <taxon>Hyphomicrobiales</taxon>
        <taxon>Methylobacteriaceae</taxon>
        <taxon>Methylobacterium</taxon>
    </lineage>
</organism>
<dbReference type="InterPro" id="IPR050204">
    <property type="entry name" value="AraC_XylS_family_regulators"/>
</dbReference>
<evidence type="ECO:0000256" key="3">
    <source>
        <dbReference type="ARBA" id="ARBA00023163"/>
    </source>
</evidence>
<gene>
    <name evidence="5" type="ORF">F6X53_00225</name>
</gene>
<comment type="caution">
    <text evidence="5">The sequence shown here is derived from an EMBL/GenBank/DDBJ whole genome shotgun (WGS) entry which is preliminary data.</text>
</comment>
<dbReference type="GO" id="GO:0003700">
    <property type="term" value="F:DNA-binding transcription factor activity"/>
    <property type="evidence" value="ECO:0007669"/>
    <property type="project" value="InterPro"/>
</dbReference>
<dbReference type="PANTHER" id="PTHR46796">
    <property type="entry name" value="HTH-TYPE TRANSCRIPTIONAL ACTIVATOR RHAS-RELATED"/>
    <property type="match status" value="1"/>
</dbReference>
<evidence type="ECO:0000259" key="4">
    <source>
        <dbReference type="PROSITE" id="PS01124"/>
    </source>
</evidence>
<dbReference type="PROSITE" id="PS00041">
    <property type="entry name" value="HTH_ARAC_FAMILY_1"/>
    <property type="match status" value="1"/>
</dbReference>
<dbReference type="PANTHER" id="PTHR46796:SF6">
    <property type="entry name" value="ARAC SUBFAMILY"/>
    <property type="match status" value="1"/>
</dbReference>
<evidence type="ECO:0000256" key="1">
    <source>
        <dbReference type="ARBA" id="ARBA00023015"/>
    </source>
</evidence>
<dbReference type="SUPFAM" id="SSF46689">
    <property type="entry name" value="Homeodomain-like"/>
    <property type="match status" value="1"/>
</dbReference>
<feature type="domain" description="HTH araC/xylS-type" evidence="4">
    <location>
        <begin position="212"/>
        <end position="313"/>
    </location>
</feature>
<dbReference type="Pfam" id="PF14525">
    <property type="entry name" value="AraC_binding_2"/>
    <property type="match status" value="1"/>
</dbReference>
<evidence type="ECO:0000313" key="5">
    <source>
        <dbReference type="EMBL" id="KAB1081575.1"/>
    </source>
</evidence>
<keyword evidence="3" id="KW-0804">Transcription</keyword>
<proteinExistence type="predicted"/>
<dbReference type="InterPro" id="IPR018062">
    <property type="entry name" value="HTH_AraC-typ_CS"/>
</dbReference>
<dbReference type="OrthoDB" id="7904253at2"/>
<keyword evidence="6" id="KW-1185">Reference proteome</keyword>
<accession>A0A6L3T626</accession>
<dbReference type="Proteomes" id="UP000474159">
    <property type="component" value="Unassembled WGS sequence"/>
</dbReference>
<dbReference type="EMBL" id="VZZK01000001">
    <property type="protein sequence ID" value="KAB1081575.1"/>
    <property type="molecule type" value="Genomic_DNA"/>
</dbReference>
<dbReference type="RefSeq" id="WP_150996022.1">
    <property type="nucleotide sequence ID" value="NZ_BPQY01000284.1"/>
</dbReference>
<protein>
    <submittedName>
        <fullName evidence="5">Helix-turn-helix domain-containing protein</fullName>
    </submittedName>
</protein>
<evidence type="ECO:0000313" key="6">
    <source>
        <dbReference type="Proteomes" id="UP000474159"/>
    </source>
</evidence>
<keyword evidence="1" id="KW-0805">Transcription regulation</keyword>
<dbReference type="PROSITE" id="PS01124">
    <property type="entry name" value="HTH_ARAC_FAMILY_2"/>
    <property type="match status" value="1"/>
</dbReference>
<dbReference type="InterPro" id="IPR018060">
    <property type="entry name" value="HTH_AraC"/>
</dbReference>